<keyword evidence="2" id="KW-1185">Reference proteome</keyword>
<name>A0A5M3T2F7_LIMPL</name>
<protein>
    <recommendedName>
        <fullName evidence="3">Lipoprotein</fullName>
    </recommendedName>
</protein>
<dbReference type="Proteomes" id="UP000326169">
    <property type="component" value="Unassembled WGS sequence"/>
</dbReference>
<proteinExistence type="predicted"/>
<sequence>MFSTLSLSCKFMINIMLPKIFRLGGLGLSLSLLSLPVVANECSPRQLQPASETRKIVNQEYTLQFEIPRNYQASLNRHDSQLIIEIKNPGDVEFEACIAERGRSGNSRYVAMNIEILIYDLPANSVDSNDLLTYVTSRASSNNPQTVLEPITIGNQDGILVVENFLGNRSRYPETNHYAYLLHPNRQHIIRIRAWQLGGGDVDAVDLEIQRLILSTLSFF</sequence>
<comment type="caution">
    <text evidence="1">The sequence shown here is derived from an EMBL/GenBank/DDBJ whole genome shotgun (WGS) entry which is preliminary data.</text>
</comment>
<reference evidence="1 2" key="1">
    <citation type="journal article" date="2019" name="J Genomics">
        <title>The Draft Genome of a Hydrogen-producing Cyanobacterium, Arthrospira platensis NIES-46.</title>
        <authorList>
            <person name="Suzuki S."/>
            <person name="Yamaguchi H."/>
            <person name="Kawachi M."/>
        </authorList>
    </citation>
    <scope>NUCLEOTIDE SEQUENCE [LARGE SCALE GENOMIC DNA]</scope>
    <source>
        <strain evidence="1 2">NIES-46</strain>
    </source>
</reference>
<organism evidence="1 2">
    <name type="scientific">Limnospira platensis NIES-46</name>
    <dbReference type="NCBI Taxonomy" id="1236695"/>
    <lineage>
        <taxon>Bacteria</taxon>
        <taxon>Bacillati</taxon>
        <taxon>Cyanobacteriota</taxon>
        <taxon>Cyanophyceae</taxon>
        <taxon>Oscillatoriophycideae</taxon>
        <taxon>Oscillatoriales</taxon>
        <taxon>Sirenicapillariaceae</taxon>
        <taxon>Limnospira</taxon>
    </lineage>
</organism>
<evidence type="ECO:0008006" key="3">
    <source>
        <dbReference type="Google" id="ProtNLM"/>
    </source>
</evidence>
<evidence type="ECO:0000313" key="2">
    <source>
        <dbReference type="Proteomes" id="UP000326169"/>
    </source>
</evidence>
<dbReference type="EMBL" id="BIMW01000037">
    <property type="protein sequence ID" value="GCE92762.1"/>
    <property type="molecule type" value="Genomic_DNA"/>
</dbReference>
<evidence type="ECO:0000313" key="1">
    <source>
        <dbReference type="EMBL" id="GCE92762.1"/>
    </source>
</evidence>
<gene>
    <name evidence="1" type="ORF">NIES46_08030</name>
</gene>
<accession>A0A5M3T2F7</accession>